<dbReference type="Gene3D" id="3.20.20.370">
    <property type="entry name" value="Glycoside hydrolase/deacetylase"/>
    <property type="match status" value="1"/>
</dbReference>
<sequence>MQPTIDVNADVGEGIPTDAALIPLISSANIACGYHAGDAATIATTIDLCKQHGVAIGAHPGFADKANFGRTDMMLLTPDAWYQLITEQLSIMQEACNRAGASMVHVKPHGALYNMSARLPEIAHIIAQAVYDFDSNLLLYGLAGSHSITAAKAIGLNTVDEFFADRTYQSDGSLTPRTQSNALITDDNMAMQQALNIALYGKLMAVDGSVIHPAVGVRKSICLHGDGAHAISFAEHIVHIFQQSGINIKAHG</sequence>
<organism evidence="1 2">
    <name type="scientific">Phnomibacter ginsenosidimutans</name>
    <dbReference type="NCBI Taxonomy" id="2676868"/>
    <lineage>
        <taxon>Bacteria</taxon>
        <taxon>Pseudomonadati</taxon>
        <taxon>Bacteroidota</taxon>
        <taxon>Chitinophagia</taxon>
        <taxon>Chitinophagales</taxon>
        <taxon>Chitinophagaceae</taxon>
        <taxon>Phnomibacter</taxon>
    </lineage>
</organism>
<dbReference type="GO" id="GO:0017168">
    <property type="term" value="F:5-oxoprolinase (ATP-hydrolyzing) activity"/>
    <property type="evidence" value="ECO:0007669"/>
    <property type="project" value="UniProtKB-EC"/>
</dbReference>
<dbReference type="GO" id="GO:0005975">
    <property type="term" value="P:carbohydrate metabolic process"/>
    <property type="evidence" value="ECO:0007669"/>
    <property type="project" value="InterPro"/>
</dbReference>
<dbReference type="KEGG" id="fls:GLV81_07890"/>
<reference evidence="1 2" key="1">
    <citation type="submission" date="2019-11" db="EMBL/GenBank/DDBJ databases">
        <authorList>
            <person name="Im W.T."/>
        </authorList>
    </citation>
    <scope>NUCLEOTIDE SEQUENCE [LARGE SCALE GENOMIC DNA]</scope>
    <source>
        <strain evidence="1 2">SB-02</strain>
    </source>
</reference>
<dbReference type="PANTHER" id="PTHR30292">
    <property type="entry name" value="UNCHARACTERIZED PROTEIN YBGL-RELATED"/>
    <property type="match status" value="1"/>
</dbReference>
<evidence type="ECO:0000313" key="2">
    <source>
        <dbReference type="Proteomes" id="UP000426027"/>
    </source>
</evidence>
<name>A0A6I6GCP2_9BACT</name>
<dbReference type="NCBIfam" id="NF003814">
    <property type="entry name" value="PRK05406.1-3"/>
    <property type="match status" value="1"/>
</dbReference>
<dbReference type="PANTHER" id="PTHR30292:SF0">
    <property type="entry name" value="5-OXOPROLINASE SUBUNIT A"/>
    <property type="match status" value="1"/>
</dbReference>
<dbReference type="AlphaFoldDB" id="A0A6I6GCP2"/>
<dbReference type="SUPFAM" id="SSF88713">
    <property type="entry name" value="Glycoside hydrolase/deacetylase"/>
    <property type="match status" value="1"/>
</dbReference>
<dbReference type="InterPro" id="IPR005501">
    <property type="entry name" value="LamB/YcsF/PxpA-like"/>
</dbReference>
<gene>
    <name evidence="1" type="primary">pxpA</name>
    <name evidence="1" type="ORF">GLV81_07890</name>
</gene>
<dbReference type="EC" id="3.5.2.9" evidence="1"/>
<dbReference type="Pfam" id="PF03746">
    <property type="entry name" value="LamB_YcsF"/>
    <property type="match status" value="1"/>
</dbReference>
<keyword evidence="2" id="KW-1185">Reference proteome</keyword>
<keyword evidence="1" id="KW-0378">Hydrolase</keyword>
<accession>A0A6I6GCP2</accession>
<protein>
    <submittedName>
        <fullName evidence="1">5-oxoprolinase subunit PxpA</fullName>
        <ecNumber evidence="1">3.5.2.9</ecNumber>
    </submittedName>
</protein>
<dbReference type="InterPro" id="IPR011330">
    <property type="entry name" value="Glyco_hydro/deAcase_b/a-brl"/>
</dbReference>
<evidence type="ECO:0000313" key="1">
    <source>
        <dbReference type="EMBL" id="QGW28030.1"/>
    </source>
</evidence>
<proteinExistence type="predicted"/>
<dbReference type="RefSeq" id="WP_157478353.1">
    <property type="nucleotide sequence ID" value="NZ_CP046566.1"/>
</dbReference>
<dbReference type="EMBL" id="CP046566">
    <property type="protein sequence ID" value="QGW28030.1"/>
    <property type="molecule type" value="Genomic_DNA"/>
</dbReference>
<dbReference type="Proteomes" id="UP000426027">
    <property type="component" value="Chromosome"/>
</dbReference>